<keyword evidence="2" id="KW-1185">Reference proteome</keyword>
<dbReference type="RefSeq" id="WP_160292253.1">
    <property type="nucleotide sequence ID" value="NZ_CP114058.1"/>
</dbReference>
<evidence type="ECO:0000313" key="1">
    <source>
        <dbReference type="EMBL" id="WAT02090.1"/>
    </source>
</evidence>
<accession>A0ABY7HRR4</accession>
<protein>
    <submittedName>
        <fullName evidence="1">Uncharacterized protein</fullName>
    </submittedName>
</protein>
<gene>
    <name evidence="1" type="ORF">O1V66_05280</name>
</gene>
<evidence type="ECO:0000313" key="2">
    <source>
        <dbReference type="Proteomes" id="UP001164712"/>
    </source>
</evidence>
<proteinExistence type="predicted"/>
<dbReference type="Proteomes" id="UP001164712">
    <property type="component" value="Chromosome"/>
</dbReference>
<dbReference type="EMBL" id="CP114058">
    <property type="protein sequence ID" value="WAT02090.1"/>
    <property type="molecule type" value="Genomic_DNA"/>
</dbReference>
<sequence>MKVKSITRDWVDYWEQRREKFIFECEKELEIFNNSIKAAEQSQLKVLEDIISVSNE</sequence>
<name>A0ABY7HRR4_9GAMM</name>
<reference evidence="1" key="1">
    <citation type="submission" date="2022-12" db="EMBL/GenBank/DDBJ databases">
        <title>Complete genome sequence of an Australian strain of Rouxiella badensis DAR84756 and resolution of the R. badensis DSM100043 and R. chamberiensis DSM28324 genomes.</title>
        <authorList>
            <person name="Paul S."/>
            <person name="Anderson P.J."/>
            <person name="Maynard G."/>
            <person name="Dyall-Smith M."/>
            <person name="Kudinha T."/>
        </authorList>
    </citation>
    <scope>NUCLEOTIDE SEQUENCE</scope>
    <source>
        <strain evidence="1">DSM 28324</strain>
    </source>
</reference>
<organism evidence="1 2">
    <name type="scientific">Rouxiella chamberiensis</name>
    <dbReference type="NCBI Taxonomy" id="1513468"/>
    <lineage>
        <taxon>Bacteria</taxon>
        <taxon>Pseudomonadati</taxon>
        <taxon>Pseudomonadota</taxon>
        <taxon>Gammaproteobacteria</taxon>
        <taxon>Enterobacterales</taxon>
        <taxon>Yersiniaceae</taxon>
        <taxon>Rouxiella</taxon>
    </lineage>
</organism>